<dbReference type="PANTHER" id="PTHR43194:SF2">
    <property type="entry name" value="PEROXISOMAL MEMBRANE PROTEIN LPX1"/>
    <property type="match status" value="1"/>
</dbReference>
<gene>
    <name evidence="2" type="ORF">GLOTRDRAFT_138615</name>
</gene>
<dbReference type="Gene3D" id="3.40.50.1820">
    <property type="entry name" value="alpha/beta hydrolase"/>
    <property type="match status" value="1"/>
</dbReference>
<dbReference type="OMA" id="ARISFIH"/>
<dbReference type="PANTHER" id="PTHR43194">
    <property type="entry name" value="HYDROLASE ALPHA/BETA FOLD FAMILY"/>
    <property type="match status" value="1"/>
</dbReference>
<dbReference type="Proteomes" id="UP000030669">
    <property type="component" value="Unassembled WGS sequence"/>
</dbReference>
<dbReference type="InterPro" id="IPR000073">
    <property type="entry name" value="AB_hydrolase_1"/>
</dbReference>
<proteinExistence type="predicted"/>
<keyword evidence="3" id="KW-1185">Reference proteome</keyword>
<sequence>MSVVAELLQPLTMVRYILDHRLSGFPLQVVAKKYTDPANSVASSDPSAMTILLAAGIGMTTELWIPMVKELYRLDTKGSGVKIRSVWAVDCPNHGEACVLNEDVLKEKYAEQFDKPMDAPVTLHEYGKAITLFLSTGLLDPLEKSTLVAVGHSGGTAALIACATANSDHQLFKTLMLVEPPWLDRSVKPMFEMATTFIGKRKSRTWGSVDEAMKYLVTRKPYKTFHPDVVRVMAGTHFRSVNVDGQTRIALKTSTEQVMATWKATDDAFNASEMIEPLLPKMRVHVIFGSRHDMPKPVHEVLQKCVEAHRSQLASISTVNDTGHHVPQEKPQELAAAIIHILQHDRPSPAARL</sequence>
<dbReference type="EMBL" id="KB469301">
    <property type="protein sequence ID" value="EPQ55860.1"/>
    <property type="molecule type" value="Genomic_DNA"/>
</dbReference>
<dbReference type="OrthoDB" id="94039at2759"/>
<name>S7RN19_GLOTA</name>
<dbReference type="KEGG" id="gtr:GLOTRDRAFT_138615"/>
<protein>
    <recommendedName>
        <fullName evidence="1">AB hydrolase-1 domain-containing protein</fullName>
    </recommendedName>
</protein>
<reference evidence="2 3" key="1">
    <citation type="journal article" date="2012" name="Science">
        <title>The Paleozoic origin of enzymatic lignin decomposition reconstructed from 31 fungal genomes.</title>
        <authorList>
            <person name="Floudas D."/>
            <person name="Binder M."/>
            <person name="Riley R."/>
            <person name="Barry K."/>
            <person name="Blanchette R.A."/>
            <person name="Henrissat B."/>
            <person name="Martinez A.T."/>
            <person name="Otillar R."/>
            <person name="Spatafora J.W."/>
            <person name="Yadav J.S."/>
            <person name="Aerts A."/>
            <person name="Benoit I."/>
            <person name="Boyd A."/>
            <person name="Carlson A."/>
            <person name="Copeland A."/>
            <person name="Coutinho P.M."/>
            <person name="de Vries R.P."/>
            <person name="Ferreira P."/>
            <person name="Findley K."/>
            <person name="Foster B."/>
            <person name="Gaskell J."/>
            <person name="Glotzer D."/>
            <person name="Gorecki P."/>
            <person name="Heitman J."/>
            <person name="Hesse C."/>
            <person name="Hori C."/>
            <person name="Igarashi K."/>
            <person name="Jurgens J.A."/>
            <person name="Kallen N."/>
            <person name="Kersten P."/>
            <person name="Kohler A."/>
            <person name="Kuees U."/>
            <person name="Kumar T.K.A."/>
            <person name="Kuo A."/>
            <person name="LaButti K."/>
            <person name="Larrondo L.F."/>
            <person name="Lindquist E."/>
            <person name="Ling A."/>
            <person name="Lombard V."/>
            <person name="Lucas S."/>
            <person name="Lundell T."/>
            <person name="Martin R."/>
            <person name="McLaughlin D.J."/>
            <person name="Morgenstern I."/>
            <person name="Morin E."/>
            <person name="Murat C."/>
            <person name="Nagy L.G."/>
            <person name="Nolan M."/>
            <person name="Ohm R.A."/>
            <person name="Patyshakuliyeva A."/>
            <person name="Rokas A."/>
            <person name="Ruiz-Duenas F.J."/>
            <person name="Sabat G."/>
            <person name="Salamov A."/>
            <person name="Samejima M."/>
            <person name="Schmutz J."/>
            <person name="Slot J.C."/>
            <person name="St John F."/>
            <person name="Stenlid J."/>
            <person name="Sun H."/>
            <person name="Sun S."/>
            <person name="Syed K."/>
            <person name="Tsang A."/>
            <person name="Wiebenga A."/>
            <person name="Young D."/>
            <person name="Pisabarro A."/>
            <person name="Eastwood D.C."/>
            <person name="Martin F."/>
            <person name="Cullen D."/>
            <person name="Grigoriev I.V."/>
            <person name="Hibbett D.S."/>
        </authorList>
    </citation>
    <scope>NUCLEOTIDE SEQUENCE [LARGE SCALE GENOMIC DNA]</scope>
    <source>
        <strain evidence="2 3">ATCC 11539</strain>
    </source>
</reference>
<dbReference type="RefSeq" id="XP_007865886.1">
    <property type="nucleotide sequence ID" value="XM_007867695.1"/>
</dbReference>
<dbReference type="SUPFAM" id="SSF53474">
    <property type="entry name" value="alpha/beta-Hydrolases"/>
    <property type="match status" value="1"/>
</dbReference>
<dbReference type="HOGENOM" id="CLU_032490_0_0_1"/>
<evidence type="ECO:0000313" key="2">
    <source>
        <dbReference type="EMBL" id="EPQ55860.1"/>
    </source>
</evidence>
<dbReference type="AlphaFoldDB" id="S7RN19"/>
<organism evidence="2 3">
    <name type="scientific">Gloeophyllum trabeum (strain ATCC 11539 / FP-39264 / Madison 617)</name>
    <name type="common">Brown rot fungus</name>
    <dbReference type="NCBI Taxonomy" id="670483"/>
    <lineage>
        <taxon>Eukaryota</taxon>
        <taxon>Fungi</taxon>
        <taxon>Dikarya</taxon>
        <taxon>Basidiomycota</taxon>
        <taxon>Agaricomycotina</taxon>
        <taxon>Agaricomycetes</taxon>
        <taxon>Gloeophyllales</taxon>
        <taxon>Gloeophyllaceae</taxon>
        <taxon>Gloeophyllum</taxon>
    </lineage>
</organism>
<dbReference type="InterPro" id="IPR029058">
    <property type="entry name" value="AB_hydrolase_fold"/>
</dbReference>
<accession>S7RN19</accession>
<dbReference type="eggNOG" id="ENOG502RCJF">
    <property type="taxonomic scope" value="Eukaryota"/>
</dbReference>
<evidence type="ECO:0000259" key="1">
    <source>
        <dbReference type="Pfam" id="PF12697"/>
    </source>
</evidence>
<evidence type="ECO:0000313" key="3">
    <source>
        <dbReference type="Proteomes" id="UP000030669"/>
    </source>
</evidence>
<feature type="domain" description="AB hydrolase-1" evidence="1">
    <location>
        <begin position="51"/>
        <end position="337"/>
    </location>
</feature>
<dbReference type="InterPro" id="IPR050228">
    <property type="entry name" value="Carboxylesterase_BioH"/>
</dbReference>
<dbReference type="GeneID" id="19304031"/>
<dbReference type="Pfam" id="PF12697">
    <property type="entry name" value="Abhydrolase_6"/>
    <property type="match status" value="1"/>
</dbReference>